<organism evidence="3 4">
    <name type="scientific">Astyanax mexicanus</name>
    <name type="common">Blind cave fish</name>
    <name type="synonym">Astyanax fasciatus mexicanus</name>
    <dbReference type="NCBI Taxonomy" id="7994"/>
    <lineage>
        <taxon>Eukaryota</taxon>
        <taxon>Metazoa</taxon>
        <taxon>Chordata</taxon>
        <taxon>Craniata</taxon>
        <taxon>Vertebrata</taxon>
        <taxon>Euteleostomi</taxon>
        <taxon>Actinopterygii</taxon>
        <taxon>Neopterygii</taxon>
        <taxon>Teleostei</taxon>
        <taxon>Ostariophysi</taxon>
        <taxon>Characiformes</taxon>
        <taxon>Characoidei</taxon>
        <taxon>Acestrorhamphidae</taxon>
        <taxon>Acestrorhamphinae</taxon>
        <taxon>Astyanax</taxon>
    </lineage>
</organism>
<evidence type="ECO:0000313" key="3">
    <source>
        <dbReference type="Ensembl" id="ENSAMXP00000037714.1"/>
    </source>
</evidence>
<dbReference type="PROSITE" id="PS50203">
    <property type="entry name" value="CALPAIN_CAT"/>
    <property type="match status" value="1"/>
</dbReference>
<reference evidence="3" key="3">
    <citation type="submission" date="2025-08" db="UniProtKB">
        <authorList>
            <consortium name="Ensembl"/>
        </authorList>
    </citation>
    <scope>IDENTIFICATION</scope>
</reference>
<proteinExistence type="predicted"/>
<dbReference type="InterPro" id="IPR038765">
    <property type="entry name" value="Papain-like_cys_pep_sf"/>
</dbReference>
<dbReference type="GeneTree" id="ENSGT01150000290152"/>
<evidence type="ECO:0000313" key="4">
    <source>
        <dbReference type="Proteomes" id="UP000018467"/>
    </source>
</evidence>
<accession>A0A3B1J8R0</accession>
<reference evidence="4" key="2">
    <citation type="journal article" date="2014" name="Nat. Commun.">
        <title>The cavefish genome reveals candidate genes for eye loss.</title>
        <authorList>
            <person name="McGaugh S.E."/>
            <person name="Gross J.B."/>
            <person name="Aken B."/>
            <person name="Blin M."/>
            <person name="Borowsky R."/>
            <person name="Chalopin D."/>
            <person name="Hinaux H."/>
            <person name="Jeffery W.R."/>
            <person name="Keene A."/>
            <person name="Ma L."/>
            <person name="Minx P."/>
            <person name="Murphy D."/>
            <person name="O'Quin K.E."/>
            <person name="Retaux S."/>
            <person name="Rohner N."/>
            <person name="Searle S.M."/>
            <person name="Stahl B.A."/>
            <person name="Tabin C."/>
            <person name="Volff J.N."/>
            <person name="Yoshizawa M."/>
            <person name="Warren W.C."/>
        </authorList>
    </citation>
    <scope>NUCLEOTIDE SEQUENCE [LARGE SCALE GENOMIC DNA]</scope>
    <source>
        <strain evidence="4">female</strain>
    </source>
</reference>
<dbReference type="Proteomes" id="UP000018467">
    <property type="component" value="Unassembled WGS sequence"/>
</dbReference>
<dbReference type="GO" id="GO:0006508">
    <property type="term" value="P:proteolysis"/>
    <property type="evidence" value="ECO:0007669"/>
    <property type="project" value="InterPro"/>
</dbReference>
<dbReference type="AlphaFoldDB" id="A0A3B1J8R0"/>
<dbReference type="Bgee" id="ENSAMXG00000030082">
    <property type="expression patterns" value="Expressed in zone of skin and 14 other cell types or tissues"/>
</dbReference>
<sequence length="121" mass="13846">MAPARKKRRTNGSAASSSSFTFVKFQSQDFEKLQQKYTNTKEKFIDEKFPPQKRSIGSGLLSKKQMDKLVWMRPSVRTGGGPASVVDGESRFDFAQGELGKFYNVSYSLKHNFKFIIQFLF</sequence>
<dbReference type="GO" id="GO:0004198">
    <property type="term" value="F:calcium-dependent cysteine-type endopeptidase activity"/>
    <property type="evidence" value="ECO:0007669"/>
    <property type="project" value="InterPro"/>
</dbReference>
<dbReference type="Ensembl" id="ENSAMXT00000038949.1">
    <property type="protein sequence ID" value="ENSAMXP00000037714.1"/>
    <property type="gene ID" value="ENSAMXG00000030082.1"/>
</dbReference>
<name>A0A3B1J8R0_ASTMX</name>
<reference evidence="4" key="1">
    <citation type="submission" date="2013-03" db="EMBL/GenBank/DDBJ databases">
        <authorList>
            <person name="Jeffery W."/>
            <person name="Warren W."/>
            <person name="Wilson R.K."/>
        </authorList>
    </citation>
    <scope>NUCLEOTIDE SEQUENCE</scope>
    <source>
        <strain evidence="4">female</strain>
    </source>
</reference>
<evidence type="ECO:0000259" key="2">
    <source>
        <dbReference type="PROSITE" id="PS50203"/>
    </source>
</evidence>
<dbReference type="Pfam" id="PF00648">
    <property type="entry name" value="Peptidase_C2"/>
    <property type="match status" value="1"/>
</dbReference>
<dbReference type="InterPro" id="IPR001300">
    <property type="entry name" value="Peptidase_C2_calpain_cat"/>
</dbReference>
<evidence type="ECO:0000256" key="1">
    <source>
        <dbReference type="PROSITE-ProRule" id="PRU00239"/>
    </source>
</evidence>
<dbReference type="SUPFAM" id="SSF54001">
    <property type="entry name" value="Cysteine proteinases"/>
    <property type="match status" value="1"/>
</dbReference>
<keyword evidence="4" id="KW-1185">Reference proteome</keyword>
<protein>
    <recommendedName>
        <fullName evidence="2">Calpain catalytic domain-containing protein</fullName>
    </recommendedName>
</protein>
<comment type="caution">
    <text evidence="1">Lacks conserved residue(s) required for the propagation of feature annotation.</text>
</comment>
<dbReference type="STRING" id="7994.ENSAMXP00000037714"/>
<dbReference type="InParanoid" id="A0A3B1J8R0"/>
<reference evidence="3" key="4">
    <citation type="submission" date="2025-09" db="UniProtKB">
        <authorList>
            <consortium name="Ensembl"/>
        </authorList>
    </citation>
    <scope>IDENTIFICATION</scope>
</reference>
<feature type="domain" description="Calpain catalytic" evidence="2">
    <location>
        <begin position="43"/>
        <end position="106"/>
    </location>
</feature>